<organism evidence="2 3">
    <name type="scientific">Acinetobacter terrae</name>
    <dbReference type="NCBI Taxonomy" id="2731247"/>
    <lineage>
        <taxon>Bacteria</taxon>
        <taxon>Pseudomonadati</taxon>
        <taxon>Pseudomonadota</taxon>
        <taxon>Gammaproteobacteria</taxon>
        <taxon>Moraxellales</taxon>
        <taxon>Moraxellaceae</taxon>
        <taxon>Acinetobacter</taxon>
        <taxon>Acinetobacter Taxon 24</taxon>
    </lineage>
</organism>
<dbReference type="InterPro" id="IPR000182">
    <property type="entry name" value="GNAT_dom"/>
</dbReference>
<gene>
    <name evidence="2" type="ORF">E0H85_03045</name>
</gene>
<reference evidence="2 3" key="1">
    <citation type="submission" date="2019-02" db="EMBL/GenBank/DDBJ databases">
        <title>High diversity of culturable Acinetobacter species in natural soil and water ecosystems.</title>
        <authorList>
            <person name="Radolfova-Krizova L."/>
            <person name="Nemec A."/>
        </authorList>
    </citation>
    <scope>NUCLEOTIDE SEQUENCE [LARGE SCALE GENOMIC DNA]</scope>
    <source>
        <strain evidence="2 3">ANC 4281</strain>
    </source>
</reference>
<feature type="domain" description="N-acetyltransferase" evidence="1">
    <location>
        <begin position="4"/>
        <end position="155"/>
    </location>
</feature>
<dbReference type="Pfam" id="PF13508">
    <property type="entry name" value="Acetyltransf_7"/>
    <property type="match status" value="1"/>
</dbReference>
<dbReference type="EMBL" id="SJOA01000002">
    <property type="protein sequence ID" value="TCB61407.1"/>
    <property type="molecule type" value="Genomic_DNA"/>
</dbReference>
<accession>A0A4R0EQ29</accession>
<dbReference type="AlphaFoldDB" id="A0A4R0EQ29"/>
<comment type="caution">
    <text evidence="2">The sequence shown here is derived from an EMBL/GenBank/DDBJ whole genome shotgun (WGS) entry which is preliminary data.</text>
</comment>
<keyword evidence="2" id="KW-0808">Transferase</keyword>
<evidence type="ECO:0000313" key="3">
    <source>
        <dbReference type="Proteomes" id="UP000291380"/>
    </source>
</evidence>
<proteinExistence type="predicted"/>
<dbReference type="CDD" id="cd04301">
    <property type="entry name" value="NAT_SF"/>
    <property type="match status" value="1"/>
</dbReference>
<evidence type="ECO:0000259" key="1">
    <source>
        <dbReference type="PROSITE" id="PS51186"/>
    </source>
</evidence>
<dbReference type="SUPFAM" id="SSF55729">
    <property type="entry name" value="Acyl-CoA N-acyltransferases (Nat)"/>
    <property type="match status" value="1"/>
</dbReference>
<protein>
    <submittedName>
        <fullName evidence="2">N-acetyltransferase</fullName>
    </submittedName>
</protein>
<dbReference type="Proteomes" id="UP000291380">
    <property type="component" value="Unassembled WGS sequence"/>
</dbReference>
<dbReference type="InterPro" id="IPR016181">
    <property type="entry name" value="Acyl_CoA_acyltransferase"/>
</dbReference>
<evidence type="ECO:0000313" key="2">
    <source>
        <dbReference type="EMBL" id="TCB61407.1"/>
    </source>
</evidence>
<dbReference type="RefSeq" id="WP_131270508.1">
    <property type="nucleotide sequence ID" value="NZ_SJOA01000002.1"/>
</dbReference>
<dbReference type="OrthoDB" id="9797178at2"/>
<dbReference type="PROSITE" id="PS51186">
    <property type="entry name" value="GNAT"/>
    <property type="match status" value="1"/>
</dbReference>
<sequence length="169" mass="18623">MHNLLIRSENRTDHAAISHVIEQAFKNQQYSSHTEHFIVDALRRADALTLSLVAVLNKKIVGHIAISPVQISSGIQGWYGLGPVAVLPEWQLQGIGSALIQSALNQLKMIGAKGCVVLGDPNFYSEFSFKVVPELILKNVPFDYFQALSFDGKFPQGTVTYHDAFNVTS</sequence>
<name>A0A4R0EQ29_9GAMM</name>
<dbReference type="Gene3D" id="3.40.630.30">
    <property type="match status" value="1"/>
</dbReference>
<dbReference type="GO" id="GO:0016747">
    <property type="term" value="F:acyltransferase activity, transferring groups other than amino-acyl groups"/>
    <property type="evidence" value="ECO:0007669"/>
    <property type="project" value="InterPro"/>
</dbReference>